<evidence type="ECO:0000256" key="17">
    <source>
        <dbReference type="HAMAP-Rule" id="MF_01965"/>
    </source>
</evidence>
<keyword evidence="23" id="KW-1185">Reference proteome</keyword>
<evidence type="ECO:0000256" key="5">
    <source>
        <dbReference type="ARBA" id="ARBA00022723"/>
    </source>
</evidence>
<dbReference type="HAMAP" id="MF_01966">
    <property type="entry name" value="NADHX_epimerase"/>
    <property type="match status" value="1"/>
</dbReference>
<keyword evidence="6 17" id="KW-0547">Nucleotide-binding</keyword>
<dbReference type="Pfam" id="PF03853">
    <property type="entry name" value="YjeF_N"/>
    <property type="match status" value="1"/>
</dbReference>
<comment type="similarity">
    <text evidence="18">Belongs to the NnrE/AIBP family.</text>
</comment>
<feature type="binding site" evidence="17">
    <location>
        <position position="368"/>
    </location>
    <ligand>
        <name>(6S)-NADPHX</name>
        <dbReference type="ChEBI" id="CHEBI:64076"/>
    </ligand>
</feature>
<dbReference type="InterPro" id="IPR000631">
    <property type="entry name" value="CARKD"/>
</dbReference>
<feature type="binding site" evidence="18">
    <location>
        <position position="129"/>
    </location>
    <ligand>
        <name>K(+)</name>
        <dbReference type="ChEBI" id="CHEBI:29103"/>
    </ligand>
</feature>
<keyword evidence="8 17" id="KW-0521">NADP</keyword>
<feature type="binding site" evidence="18">
    <location>
        <position position="162"/>
    </location>
    <ligand>
        <name>(6S)-NADPHX</name>
        <dbReference type="ChEBI" id="CHEBI:64076"/>
    </ligand>
</feature>
<protein>
    <recommendedName>
        <fullName evidence="19">Bifunctional NAD(P)H-hydrate repair enzyme</fullName>
    </recommendedName>
    <alternativeName>
        <fullName evidence="19">Nicotinamide nucleotide repair protein</fullName>
    </alternativeName>
    <domain>
        <recommendedName>
            <fullName evidence="19">ADP-dependent (S)-NAD(P)H-hydrate dehydratase</fullName>
            <ecNumber evidence="19">4.2.1.136</ecNumber>
        </recommendedName>
        <alternativeName>
            <fullName evidence="19">ADP-dependent NAD(P)HX dehydratase</fullName>
        </alternativeName>
    </domain>
    <domain>
        <recommendedName>
            <fullName evidence="19">NAD(P)H-hydrate epimerase</fullName>
            <ecNumber evidence="19">5.1.99.6</ecNumber>
        </recommendedName>
    </domain>
</protein>
<feature type="binding site" evidence="18">
    <location>
        <begin position="66"/>
        <end position="70"/>
    </location>
    <ligand>
        <name>(6S)-NADPHX</name>
        <dbReference type="ChEBI" id="CHEBI:64076"/>
    </ligand>
</feature>
<evidence type="ECO:0000256" key="12">
    <source>
        <dbReference type="ARBA" id="ARBA00023239"/>
    </source>
</evidence>
<comment type="catalytic activity">
    <reaction evidence="1 18 19">
        <text>(6R)-NADHX = (6S)-NADHX</text>
        <dbReference type="Rhea" id="RHEA:32215"/>
        <dbReference type="ChEBI" id="CHEBI:64074"/>
        <dbReference type="ChEBI" id="CHEBI:64075"/>
        <dbReference type="EC" id="5.1.99.6"/>
    </reaction>
</comment>
<feature type="binding site" evidence="17">
    <location>
        <position position="260"/>
    </location>
    <ligand>
        <name>(6S)-NADPHX</name>
        <dbReference type="ChEBI" id="CHEBI:64076"/>
    </ligand>
</feature>
<evidence type="ECO:0000256" key="14">
    <source>
        <dbReference type="ARBA" id="ARBA00025153"/>
    </source>
</evidence>
<comment type="catalytic activity">
    <reaction evidence="15 17 19">
        <text>(6S)-NADHX + ADP = AMP + phosphate + NADH + H(+)</text>
        <dbReference type="Rhea" id="RHEA:32223"/>
        <dbReference type="ChEBI" id="CHEBI:15378"/>
        <dbReference type="ChEBI" id="CHEBI:43474"/>
        <dbReference type="ChEBI" id="CHEBI:57945"/>
        <dbReference type="ChEBI" id="CHEBI:64074"/>
        <dbReference type="ChEBI" id="CHEBI:456215"/>
        <dbReference type="ChEBI" id="CHEBI:456216"/>
        <dbReference type="EC" id="4.2.1.136"/>
    </reaction>
</comment>
<keyword evidence="13" id="KW-0511">Multifunctional enzyme</keyword>
<dbReference type="NCBIfam" id="TIGR00196">
    <property type="entry name" value="yjeF_cterm"/>
    <property type="match status" value="1"/>
</dbReference>
<feature type="binding site" evidence="17">
    <location>
        <position position="433"/>
    </location>
    <ligand>
        <name>AMP</name>
        <dbReference type="ChEBI" id="CHEBI:456215"/>
    </ligand>
</feature>
<comment type="function">
    <text evidence="14 19">Bifunctional enzyme that catalyzes the epimerization of the S- and R-forms of NAD(P)HX and the dehydration of the S-form of NAD(P)HX at the expense of ADP, which is converted to AMP. This allows the repair of both epimers of NAD(P)HX, a damaged form of NAD(P)H that is a result of enzymatic or heat-dependent hydration.</text>
</comment>
<comment type="caution">
    <text evidence="18">Lacks conserved residue(s) required for the propagation of feature annotation.</text>
</comment>
<dbReference type="SUPFAM" id="SSF53613">
    <property type="entry name" value="Ribokinase-like"/>
    <property type="match status" value="1"/>
</dbReference>
<evidence type="ECO:0000256" key="4">
    <source>
        <dbReference type="ARBA" id="ARBA00009524"/>
    </source>
</evidence>
<dbReference type="InterPro" id="IPR004443">
    <property type="entry name" value="YjeF_N_dom"/>
</dbReference>
<dbReference type="InterPro" id="IPR030677">
    <property type="entry name" value="Nnr"/>
</dbReference>
<evidence type="ECO:0000313" key="22">
    <source>
        <dbReference type="EMBL" id="GIU45269.1"/>
    </source>
</evidence>
<evidence type="ECO:0000256" key="10">
    <source>
        <dbReference type="ARBA" id="ARBA00023027"/>
    </source>
</evidence>
<dbReference type="Proteomes" id="UP000761574">
    <property type="component" value="Unassembled WGS sequence"/>
</dbReference>
<keyword evidence="12 17" id="KW-0456">Lyase</keyword>
<evidence type="ECO:0000256" key="2">
    <source>
        <dbReference type="ARBA" id="ARBA00000909"/>
    </source>
</evidence>
<comment type="catalytic activity">
    <reaction evidence="16 17 19">
        <text>(6S)-NADPHX + ADP = AMP + phosphate + NADPH + H(+)</text>
        <dbReference type="Rhea" id="RHEA:32235"/>
        <dbReference type="ChEBI" id="CHEBI:15378"/>
        <dbReference type="ChEBI" id="CHEBI:43474"/>
        <dbReference type="ChEBI" id="CHEBI:57783"/>
        <dbReference type="ChEBI" id="CHEBI:64076"/>
        <dbReference type="ChEBI" id="CHEBI:456215"/>
        <dbReference type="ChEBI" id="CHEBI:456216"/>
        <dbReference type="EC" id="4.2.1.136"/>
    </reaction>
</comment>
<evidence type="ECO:0000256" key="16">
    <source>
        <dbReference type="ARBA" id="ARBA00049209"/>
    </source>
</evidence>
<comment type="function">
    <text evidence="17">Catalyzes the dehydration of the S-form of NAD(P)HX at the expense of ADP, which is converted to AMP. Together with NAD(P)HX epimerase, which catalyzes the epimerization of the S- and R-forms, the enzyme allows the repair of both epimers of NAD(P)HX, a damaged form of NAD(P)H that is a result of enzymatic or heat-dependent hydration.</text>
</comment>
<dbReference type="PANTHER" id="PTHR12592">
    <property type="entry name" value="ATP-DEPENDENT (S)-NAD(P)H-HYDRATE DEHYDRATASE FAMILY MEMBER"/>
    <property type="match status" value="1"/>
</dbReference>
<comment type="similarity">
    <text evidence="3 19">In the N-terminal section; belongs to the NnrE/AIBP family.</text>
</comment>
<evidence type="ECO:0000256" key="13">
    <source>
        <dbReference type="ARBA" id="ARBA00023268"/>
    </source>
</evidence>
<keyword evidence="11 18" id="KW-0413">Isomerase</keyword>
<evidence type="ECO:0000256" key="19">
    <source>
        <dbReference type="PIRNR" id="PIRNR017184"/>
    </source>
</evidence>
<evidence type="ECO:0000259" key="20">
    <source>
        <dbReference type="PROSITE" id="PS51383"/>
    </source>
</evidence>
<reference evidence="22 23" key="1">
    <citation type="submission" date="2021-05" db="EMBL/GenBank/DDBJ databases">
        <title>Molecular characterization for Shewanella algae harboring chromosomal blaOXA-55-like strains isolated from clinical and environment sample.</title>
        <authorList>
            <person name="Ohama Y."/>
            <person name="Aoki K."/>
            <person name="Harada S."/>
            <person name="Moriya K."/>
            <person name="Ishii Y."/>
            <person name="Tateda K."/>
        </authorList>
    </citation>
    <scope>NUCLEOTIDE SEQUENCE [LARGE SCALE GENOMIC DNA]</scope>
    <source>
        <strain evidence="22 23">LMG 23746</strain>
    </source>
</reference>
<evidence type="ECO:0000256" key="7">
    <source>
        <dbReference type="ARBA" id="ARBA00022840"/>
    </source>
</evidence>
<feature type="binding site" evidence="18">
    <location>
        <position position="67"/>
    </location>
    <ligand>
        <name>K(+)</name>
        <dbReference type="ChEBI" id="CHEBI:29103"/>
    </ligand>
</feature>
<feature type="domain" description="YjeF C-terminal" evidence="20">
    <location>
        <begin position="225"/>
        <end position="492"/>
    </location>
</feature>
<dbReference type="InterPro" id="IPR036652">
    <property type="entry name" value="YjeF_N_dom_sf"/>
</dbReference>
<sequence>MLFCDAQLPQTLYSTQMVREAEAHFIHSGDISLLGLIDRAGQATFALLQQQNKLTSHILVLAGYGNNGADAYICATLLLEAGCQVKLYALEREPIGEGVSYAKAVFLAAGGHLEQDWQQALLAADVVIDGLLGTGFHGELNETFMTIITAVNQQPSWVLSIDVPSGINADTGAGQLAIKADVTLTMGAVKQGLVTGKARDCVGYLWFADIGLTPYLPASTVINIAHRVTDLGMPTRAKNSHKGSCGKVTVIGGDIGMAGAPRLAGESCLRAGAGLVAVVSRPQHLPIINAGRPELMFWGCELVDMEVYQRLGWADVLLIGPGLGKHDWGYNLLKATGLSDKPCVMDADALNLLALEPNKQRHWVLTPHSGEAARLLGISIADVEQDRFAAVYALQAKYGGVVVLKGAGTLIYDGTRCHVAPVGNPGLASGGSGDVLGGIIAAFMAQGMSNMDAASAGVVVHGVAADMAAEEGERGMLACDLFPHIRTLVDKI</sequence>
<dbReference type="EC" id="4.2.1.136" evidence="19"/>
<comment type="similarity">
    <text evidence="4 19">In the C-terminal section; belongs to the NnrD/CARKD family.</text>
</comment>
<dbReference type="PROSITE" id="PS51385">
    <property type="entry name" value="YJEF_N"/>
    <property type="match status" value="1"/>
</dbReference>
<keyword evidence="5 18" id="KW-0479">Metal-binding</keyword>
<feature type="binding site" evidence="18">
    <location>
        <begin position="133"/>
        <end position="139"/>
    </location>
    <ligand>
        <name>(6S)-NADPHX</name>
        <dbReference type="ChEBI" id="CHEBI:64076"/>
    </ligand>
</feature>
<evidence type="ECO:0000256" key="18">
    <source>
        <dbReference type="HAMAP-Rule" id="MF_01966"/>
    </source>
</evidence>
<gene>
    <name evidence="22" type="primary">yjeF</name>
    <name evidence="17" type="synonym">nnrD</name>
    <name evidence="18" type="synonym">nnrE</name>
    <name evidence="22" type="ORF">TUM4630_12930</name>
</gene>
<dbReference type="PIRSF" id="PIRSF017184">
    <property type="entry name" value="Nnr"/>
    <property type="match status" value="1"/>
</dbReference>
<evidence type="ECO:0000256" key="9">
    <source>
        <dbReference type="ARBA" id="ARBA00022958"/>
    </source>
</evidence>
<evidence type="ECO:0000256" key="15">
    <source>
        <dbReference type="ARBA" id="ARBA00048238"/>
    </source>
</evidence>
<name>A0ABQ4PD25_9GAMM</name>
<accession>A0ABQ4PD25</accession>
<evidence type="ECO:0000256" key="8">
    <source>
        <dbReference type="ARBA" id="ARBA00022857"/>
    </source>
</evidence>
<feature type="binding site" evidence="17">
    <location>
        <position position="322"/>
    </location>
    <ligand>
        <name>(6S)-NADPHX</name>
        <dbReference type="ChEBI" id="CHEBI:64076"/>
    </ligand>
</feature>
<dbReference type="NCBIfam" id="TIGR00197">
    <property type="entry name" value="yjeF_nterm"/>
    <property type="match status" value="1"/>
</dbReference>
<evidence type="ECO:0000256" key="6">
    <source>
        <dbReference type="ARBA" id="ARBA00022741"/>
    </source>
</evidence>
<dbReference type="Gene3D" id="3.40.1190.20">
    <property type="match status" value="1"/>
</dbReference>
<dbReference type="RefSeq" id="WP_119977587.1">
    <property type="nucleotide sequence ID" value="NZ_BPFB01000012.1"/>
</dbReference>
<dbReference type="HAMAP" id="MF_01965">
    <property type="entry name" value="NADHX_dehydratase"/>
    <property type="match status" value="1"/>
</dbReference>
<comment type="subunit">
    <text evidence="17">Homotetramer.</text>
</comment>
<dbReference type="Pfam" id="PF01256">
    <property type="entry name" value="Carb_kinase"/>
    <property type="match status" value="1"/>
</dbReference>
<keyword evidence="9 18" id="KW-0630">Potassium</keyword>
<evidence type="ECO:0000256" key="3">
    <source>
        <dbReference type="ARBA" id="ARBA00006001"/>
    </source>
</evidence>
<dbReference type="PANTHER" id="PTHR12592:SF0">
    <property type="entry name" value="ATP-DEPENDENT (S)-NAD(P)H-HYDRATE DEHYDRATASE"/>
    <property type="match status" value="1"/>
</dbReference>
<feature type="binding site" evidence="17">
    <location>
        <begin position="405"/>
        <end position="409"/>
    </location>
    <ligand>
        <name>AMP</name>
        <dbReference type="ChEBI" id="CHEBI:456215"/>
    </ligand>
</feature>
<feature type="binding site" evidence="17">
    <location>
        <position position="434"/>
    </location>
    <ligand>
        <name>(6S)-NADPHX</name>
        <dbReference type="ChEBI" id="CHEBI:64076"/>
    </ligand>
</feature>
<dbReference type="EC" id="5.1.99.6" evidence="19"/>
<dbReference type="InterPro" id="IPR029056">
    <property type="entry name" value="Ribokinase-like"/>
</dbReference>
<dbReference type="EMBL" id="BPFB01000012">
    <property type="protein sequence ID" value="GIU45269.1"/>
    <property type="molecule type" value="Genomic_DNA"/>
</dbReference>
<feature type="binding site" evidence="18">
    <location>
        <position position="165"/>
    </location>
    <ligand>
        <name>K(+)</name>
        <dbReference type="ChEBI" id="CHEBI:29103"/>
    </ligand>
</feature>
<organism evidence="22 23">
    <name type="scientific">Shewanella algidipiscicola</name>
    <dbReference type="NCBI Taxonomy" id="614070"/>
    <lineage>
        <taxon>Bacteria</taxon>
        <taxon>Pseudomonadati</taxon>
        <taxon>Pseudomonadota</taxon>
        <taxon>Gammaproteobacteria</taxon>
        <taxon>Alteromonadales</taxon>
        <taxon>Shewanellaceae</taxon>
        <taxon>Shewanella</taxon>
    </lineage>
</organism>
<evidence type="ECO:0000256" key="11">
    <source>
        <dbReference type="ARBA" id="ARBA00023235"/>
    </source>
</evidence>
<comment type="similarity">
    <text evidence="17">Belongs to the NnrD/CARKD family.</text>
</comment>
<feature type="domain" description="YjeF N-terminal" evidence="21">
    <location>
        <begin position="18"/>
        <end position="218"/>
    </location>
</feature>
<comment type="function">
    <text evidence="18">Catalyzes the epimerization of the S- and R-forms of NAD(P)HX, a damaged form of NAD(P)H that is a result of enzymatic or heat-dependent hydration. This is a prerequisite for the S-specific NAD(P)H-hydrate dehydratase to allow the repair of both epimers of NAD(P)HX.</text>
</comment>
<evidence type="ECO:0000256" key="1">
    <source>
        <dbReference type="ARBA" id="ARBA00000013"/>
    </source>
</evidence>
<dbReference type="PROSITE" id="PS51383">
    <property type="entry name" value="YJEF_C_3"/>
    <property type="match status" value="1"/>
</dbReference>
<dbReference type="CDD" id="cd01171">
    <property type="entry name" value="YXKO-related"/>
    <property type="match status" value="1"/>
</dbReference>
<comment type="catalytic activity">
    <reaction evidence="2 18 19">
        <text>(6R)-NADPHX = (6S)-NADPHX</text>
        <dbReference type="Rhea" id="RHEA:32227"/>
        <dbReference type="ChEBI" id="CHEBI:64076"/>
        <dbReference type="ChEBI" id="CHEBI:64077"/>
        <dbReference type="EC" id="5.1.99.6"/>
    </reaction>
</comment>
<proteinExistence type="inferred from homology"/>
<comment type="cofactor">
    <cofactor evidence="18 19">
        <name>K(+)</name>
        <dbReference type="ChEBI" id="CHEBI:29103"/>
    </cofactor>
    <text evidence="18 19">Binds 1 potassium ion per subunit.</text>
</comment>
<comment type="caution">
    <text evidence="22">The sequence shown here is derived from an EMBL/GenBank/DDBJ whole genome shotgun (WGS) entry which is preliminary data.</text>
</comment>
<evidence type="ECO:0000259" key="21">
    <source>
        <dbReference type="PROSITE" id="PS51385"/>
    </source>
</evidence>
<dbReference type="Gene3D" id="3.40.50.10260">
    <property type="entry name" value="YjeF N-terminal domain"/>
    <property type="match status" value="1"/>
</dbReference>
<keyword evidence="10 17" id="KW-0520">NAD</keyword>
<evidence type="ECO:0000313" key="23">
    <source>
        <dbReference type="Proteomes" id="UP000761574"/>
    </source>
</evidence>
<comment type="cofactor">
    <cofactor evidence="17">
        <name>Mg(2+)</name>
        <dbReference type="ChEBI" id="CHEBI:18420"/>
    </cofactor>
</comment>
<keyword evidence="7 17" id="KW-0067">ATP-binding</keyword>
<dbReference type="SUPFAM" id="SSF64153">
    <property type="entry name" value="YjeF N-terminal domain-like"/>
    <property type="match status" value="1"/>
</dbReference>